<name>A0A439CTS5_9PEZI</name>
<dbReference type="EMBL" id="RYZI01000424">
    <property type="protein sequence ID" value="RWA05578.1"/>
    <property type="molecule type" value="Genomic_DNA"/>
</dbReference>
<keyword evidence="2" id="KW-1185">Reference proteome</keyword>
<comment type="caution">
    <text evidence="1">The sequence shown here is derived from an EMBL/GenBank/DDBJ whole genome shotgun (WGS) entry which is preliminary data.</text>
</comment>
<dbReference type="AlphaFoldDB" id="A0A439CTS5"/>
<organism evidence="1 2">
    <name type="scientific">Xylaria grammica</name>
    <dbReference type="NCBI Taxonomy" id="363999"/>
    <lineage>
        <taxon>Eukaryota</taxon>
        <taxon>Fungi</taxon>
        <taxon>Dikarya</taxon>
        <taxon>Ascomycota</taxon>
        <taxon>Pezizomycotina</taxon>
        <taxon>Sordariomycetes</taxon>
        <taxon>Xylariomycetidae</taxon>
        <taxon>Xylariales</taxon>
        <taxon>Xylariaceae</taxon>
        <taxon>Xylaria</taxon>
    </lineage>
</organism>
<proteinExistence type="predicted"/>
<protein>
    <submittedName>
        <fullName evidence="1">Uncharacterized protein</fullName>
    </submittedName>
</protein>
<evidence type="ECO:0000313" key="1">
    <source>
        <dbReference type="EMBL" id="RWA05578.1"/>
    </source>
</evidence>
<evidence type="ECO:0000313" key="2">
    <source>
        <dbReference type="Proteomes" id="UP000286045"/>
    </source>
</evidence>
<dbReference type="Proteomes" id="UP000286045">
    <property type="component" value="Unassembled WGS sequence"/>
</dbReference>
<gene>
    <name evidence="1" type="ORF">EKO27_g9526</name>
</gene>
<accession>A0A439CTS5</accession>
<sequence length="334" mass="38299">MAPPMKSQAEAAEEEQGLPYIPNELLHMIFKLAIEPSDSDEKFFWFIRGDGEDQPHLVEPKSPIRLDWDHVSKGGTVECSKHKLRTQHETYASIRGDTIRNLLLVSKYVKYLVEREYVFLMPFKLVPYACPSKLVPNARPSAPGFWVHPEHDIFQLLDSRSPMPIVPSPSSAFPWSRVRNVHIAYGFHRPPFASIYPPREVGIHDSVYPWLSWGDNALWVYQEIYSFAPNLETIFVDTVRTIQDGLITGNGGLRPVPISIARYMSAEQEAVRKGKRHSLVAAHCLSLPDHHVHGRTTPNYRQTLEWARSHRIEILEIDSWHRGFKSGYVCQSII</sequence>
<reference evidence="1 2" key="1">
    <citation type="submission" date="2018-12" db="EMBL/GenBank/DDBJ databases">
        <title>Draft genome sequence of Xylaria grammica IHI A82.</title>
        <authorList>
            <person name="Buettner E."/>
            <person name="Kellner H."/>
        </authorList>
    </citation>
    <scope>NUCLEOTIDE SEQUENCE [LARGE SCALE GENOMIC DNA]</scope>
    <source>
        <strain evidence="1 2">IHI A82</strain>
    </source>
</reference>